<feature type="region of interest" description="Disordered" evidence="1">
    <location>
        <begin position="563"/>
        <end position="593"/>
    </location>
</feature>
<feature type="compositionally biased region" description="Polar residues" evidence="1">
    <location>
        <begin position="572"/>
        <end position="588"/>
    </location>
</feature>
<proteinExistence type="predicted"/>
<accession>A0A3N4LKQ3</accession>
<evidence type="ECO:0000313" key="2">
    <source>
        <dbReference type="EMBL" id="RPB21231.1"/>
    </source>
</evidence>
<organism evidence="2 3">
    <name type="scientific">Terfezia boudieri ATCC MYA-4762</name>
    <dbReference type="NCBI Taxonomy" id="1051890"/>
    <lineage>
        <taxon>Eukaryota</taxon>
        <taxon>Fungi</taxon>
        <taxon>Dikarya</taxon>
        <taxon>Ascomycota</taxon>
        <taxon>Pezizomycotina</taxon>
        <taxon>Pezizomycetes</taxon>
        <taxon>Pezizales</taxon>
        <taxon>Pezizaceae</taxon>
        <taxon>Terfezia</taxon>
    </lineage>
</organism>
<keyword evidence="3" id="KW-1185">Reference proteome</keyword>
<gene>
    <name evidence="2" type="ORF">L211DRAFT_851601</name>
</gene>
<sequence>MSEQEARLVFAEEQQLEARLRCVGRRYGVMPGGDDGFHKRTAKIQLFGLGLERHALDCPRCWDSWAGDSRRGCHWWSSLAEGSTIFNEGVWGPASKASNLLGIFGLNVEDHRKSCGYCSIGSSFELRLTCPWWRRICNERPDDVDLESLIGIGRSETQKALDDQFILLGDLHHSICICFQNPSGISCALLDCHWWLDIQRLKGEQEEEEKRVLLNRKKDVIQNKGTEEAVELDLYAELTEVMGEEIYDLVFGEKVRAHARRCRWCLKGGLLWIQENCPTWCQLVEFKPRNITRDMLIRLTSSATNRPMDDSRKGWAARLNFLRRVEYHSKTCTKCHKDGKFKVVTWCSDWNEVLGHRPDNVANSDVFKLAYTAAEGIQDNNVFQDGFLGLEEFIDDSEEDEIGVLRDDIECAVRSNTQMTKAESNAPVRCDLKPVTGVFKLVVRNPDPEHTEELSELVVELQSHDKLCEVCLGGDCLDNHCEWLRDIQEHMVAVGGVARNGGVISNHPVSLNGSNNVMPFNGNLSEVPGQKPCTSMIETSLHGTVSKVLTPRLNSEVPANRVDPISEVPMNDNGSLNSEVTATESVSSDSDDGETLKEILAYMSKVRIGNVSGLPKNATIQGKHNYIFSWSWDSRNNISD</sequence>
<dbReference type="EMBL" id="ML121561">
    <property type="protein sequence ID" value="RPB21231.1"/>
    <property type="molecule type" value="Genomic_DNA"/>
</dbReference>
<dbReference type="Proteomes" id="UP000267821">
    <property type="component" value="Unassembled WGS sequence"/>
</dbReference>
<dbReference type="InParanoid" id="A0A3N4LKQ3"/>
<name>A0A3N4LKQ3_9PEZI</name>
<reference evidence="2 3" key="1">
    <citation type="journal article" date="2018" name="Nat. Ecol. Evol.">
        <title>Pezizomycetes genomes reveal the molecular basis of ectomycorrhizal truffle lifestyle.</title>
        <authorList>
            <person name="Murat C."/>
            <person name="Payen T."/>
            <person name="Noel B."/>
            <person name="Kuo A."/>
            <person name="Morin E."/>
            <person name="Chen J."/>
            <person name="Kohler A."/>
            <person name="Krizsan K."/>
            <person name="Balestrini R."/>
            <person name="Da Silva C."/>
            <person name="Montanini B."/>
            <person name="Hainaut M."/>
            <person name="Levati E."/>
            <person name="Barry K.W."/>
            <person name="Belfiori B."/>
            <person name="Cichocki N."/>
            <person name="Clum A."/>
            <person name="Dockter R.B."/>
            <person name="Fauchery L."/>
            <person name="Guy J."/>
            <person name="Iotti M."/>
            <person name="Le Tacon F."/>
            <person name="Lindquist E.A."/>
            <person name="Lipzen A."/>
            <person name="Malagnac F."/>
            <person name="Mello A."/>
            <person name="Molinier V."/>
            <person name="Miyauchi S."/>
            <person name="Poulain J."/>
            <person name="Riccioni C."/>
            <person name="Rubini A."/>
            <person name="Sitrit Y."/>
            <person name="Splivallo R."/>
            <person name="Traeger S."/>
            <person name="Wang M."/>
            <person name="Zifcakova L."/>
            <person name="Wipf D."/>
            <person name="Zambonelli A."/>
            <person name="Paolocci F."/>
            <person name="Nowrousian M."/>
            <person name="Ottonello S."/>
            <person name="Baldrian P."/>
            <person name="Spatafora J.W."/>
            <person name="Henrissat B."/>
            <person name="Nagy L.G."/>
            <person name="Aury J.M."/>
            <person name="Wincker P."/>
            <person name="Grigoriev I.V."/>
            <person name="Bonfante P."/>
            <person name="Martin F.M."/>
        </authorList>
    </citation>
    <scope>NUCLEOTIDE SEQUENCE [LARGE SCALE GENOMIC DNA]</scope>
    <source>
        <strain evidence="2 3">ATCC MYA-4762</strain>
    </source>
</reference>
<dbReference type="AlphaFoldDB" id="A0A3N4LKQ3"/>
<evidence type="ECO:0000256" key="1">
    <source>
        <dbReference type="SAM" id="MobiDB-lite"/>
    </source>
</evidence>
<protein>
    <submittedName>
        <fullName evidence="2">Uncharacterized protein</fullName>
    </submittedName>
</protein>
<dbReference type="OrthoDB" id="5363130at2759"/>
<evidence type="ECO:0000313" key="3">
    <source>
        <dbReference type="Proteomes" id="UP000267821"/>
    </source>
</evidence>